<protein>
    <submittedName>
        <fullName evidence="4">Carboxylesterase NlhH</fullName>
        <ecNumber evidence="4">3.1.1.1</ecNumber>
    </submittedName>
</protein>
<dbReference type="InterPro" id="IPR049492">
    <property type="entry name" value="BD-FAE-like_dom"/>
</dbReference>
<dbReference type="Pfam" id="PF20434">
    <property type="entry name" value="BD-FAE"/>
    <property type="match status" value="1"/>
</dbReference>
<feature type="domain" description="BD-FAE-like" evidence="3">
    <location>
        <begin position="45"/>
        <end position="245"/>
    </location>
</feature>
<keyword evidence="1 4" id="KW-0378">Hydrolase</keyword>
<dbReference type="SUPFAM" id="SSF53474">
    <property type="entry name" value="alpha/beta-Hydrolases"/>
    <property type="match status" value="1"/>
</dbReference>
<dbReference type="OrthoDB" id="265201at2"/>
<evidence type="ECO:0000313" key="4">
    <source>
        <dbReference type="EMBL" id="QDU94907.1"/>
    </source>
</evidence>
<dbReference type="InterPro" id="IPR050300">
    <property type="entry name" value="GDXG_lipolytic_enzyme"/>
</dbReference>
<dbReference type="GO" id="GO:0106435">
    <property type="term" value="F:carboxylesterase activity"/>
    <property type="evidence" value="ECO:0007669"/>
    <property type="project" value="UniProtKB-EC"/>
</dbReference>
<dbReference type="Proteomes" id="UP000317648">
    <property type="component" value="Chromosome"/>
</dbReference>
<evidence type="ECO:0000256" key="2">
    <source>
        <dbReference type="SAM" id="SignalP"/>
    </source>
</evidence>
<dbReference type="KEGG" id="lcre:Pla8534_27150"/>
<evidence type="ECO:0000256" key="1">
    <source>
        <dbReference type="ARBA" id="ARBA00022801"/>
    </source>
</evidence>
<organism evidence="4 5">
    <name type="scientific">Lignipirellula cremea</name>
    <dbReference type="NCBI Taxonomy" id="2528010"/>
    <lineage>
        <taxon>Bacteria</taxon>
        <taxon>Pseudomonadati</taxon>
        <taxon>Planctomycetota</taxon>
        <taxon>Planctomycetia</taxon>
        <taxon>Pirellulales</taxon>
        <taxon>Pirellulaceae</taxon>
        <taxon>Lignipirellula</taxon>
    </lineage>
</organism>
<evidence type="ECO:0000313" key="5">
    <source>
        <dbReference type="Proteomes" id="UP000317648"/>
    </source>
</evidence>
<dbReference type="Gene3D" id="3.40.50.1820">
    <property type="entry name" value="alpha/beta hydrolase"/>
    <property type="match status" value="1"/>
</dbReference>
<keyword evidence="5" id="KW-1185">Reference proteome</keyword>
<evidence type="ECO:0000259" key="3">
    <source>
        <dbReference type="Pfam" id="PF20434"/>
    </source>
</evidence>
<dbReference type="InterPro" id="IPR029058">
    <property type="entry name" value="AB_hydrolase_fold"/>
</dbReference>
<dbReference type="RefSeq" id="WP_145053699.1">
    <property type="nucleotide sequence ID" value="NZ_CP036433.1"/>
</dbReference>
<accession>A0A518DSU3</accession>
<name>A0A518DSU3_9BACT</name>
<dbReference type="PANTHER" id="PTHR48081:SF13">
    <property type="entry name" value="ALPHA_BETA HYDROLASE"/>
    <property type="match status" value="1"/>
</dbReference>
<dbReference type="PANTHER" id="PTHR48081">
    <property type="entry name" value="AB HYDROLASE SUPERFAMILY PROTEIN C4A8.06C"/>
    <property type="match status" value="1"/>
</dbReference>
<keyword evidence="2" id="KW-0732">Signal</keyword>
<dbReference type="EMBL" id="CP036433">
    <property type="protein sequence ID" value="QDU94907.1"/>
    <property type="molecule type" value="Genomic_DNA"/>
</dbReference>
<feature type="chain" id="PRO_5022164893" evidence="2">
    <location>
        <begin position="26"/>
        <end position="292"/>
    </location>
</feature>
<gene>
    <name evidence="4" type="primary">nlhH_4</name>
    <name evidence="4" type="ORF">Pla8534_27150</name>
</gene>
<dbReference type="AlphaFoldDB" id="A0A518DSU3"/>
<proteinExistence type="predicted"/>
<sequence length="292" mass="31039" precursor="true">MLCCRNLLAAGAALLIGLGGSFAAAARPDKADIVFAQASDQDLALDLYLPAGVERPPLVMFIHGGGWQSGSRKKCPVAFLTESGYAVASVSYRLSDTAVFPAQIHDCKAALRWLRAHADEYGYDASRVAVAGTSAGGHLATLLGVTADVAALEGTVGGNADQSSRVQAIVDYYGPSDFVLRARTQPARGEVVGSPVYKLLGEHPSGNTALARLASPAFHVTADDPPLLVLHGSKDPKVLLDQPERIVDVYQKQKLDVKYDLIDGAGHGGPEFTSPERRQEVIEFLGKHLRRQ</sequence>
<reference evidence="4 5" key="1">
    <citation type="submission" date="2019-02" db="EMBL/GenBank/DDBJ databases">
        <title>Deep-cultivation of Planctomycetes and their phenomic and genomic characterization uncovers novel biology.</title>
        <authorList>
            <person name="Wiegand S."/>
            <person name="Jogler M."/>
            <person name="Boedeker C."/>
            <person name="Pinto D."/>
            <person name="Vollmers J."/>
            <person name="Rivas-Marin E."/>
            <person name="Kohn T."/>
            <person name="Peeters S.H."/>
            <person name="Heuer A."/>
            <person name="Rast P."/>
            <person name="Oberbeckmann S."/>
            <person name="Bunk B."/>
            <person name="Jeske O."/>
            <person name="Meyerdierks A."/>
            <person name="Storesund J.E."/>
            <person name="Kallscheuer N."/>
            <person name="Luecker S."/>
            <person name="Lage O.M."/>
            <person name="Pohl T."/>
            <person name="Merkel B.J."/>
            <person name="Hornburger P."/>
            <person name="Mueller R.-W."/>
            <person name="Bruemmer F."/>
            <person name="Labrenz M."/>
            <person name="Spormann A.M."/>
            <person name="Op den Camp H."/>
            <person name="Overmann J."/>
            <person name="Amann R."/>
            <person name="Jetten M.S.M."/>
            <person name="Mascher T."/>
            <person name="Medema M.H."/>
            <person name="Devos D.P."/>
            <person name="Kaster A.-K."/>
            <person name="Ovreas L."/>
            <person name="Rohde M."/>
            <person name="Galperin M.Y."/>
            <person name="Jogler C."/>
        </authorList>
    </citation>
    <scope>NUCLEOTIDE SEQUENCE [LARGE SCALE GENOMIC DNA]</scope>
    <source>
        <strain evidence="4 5">Pla85_3_4</strain>
    </source>
</reference>
<dbReference type="EC" id="3.1.1.1" evidence="4"/>
<feature type="signal peptide" evidence="2">
    <location>
        <begin position="1"/>
        <end position="25"/>
    </location>
</feature>